<name>A0A194XBK7_MOLSC</name>
<reference evidence="2 3" key="1">
    <citation type="submission" date="2015-10" db="EMBL/GenBank/DDBJ databases">
        <title>Full genome of DAOMC 229536 Phialocephala scopiformis, a fungal endophyte of spruce producing the potent anti-insectan compound rugulosin.</title>
        <authorList>
            <consortium name="DOE Joint Genome Institute"/>
            <person name="Walker A.K."/>
            <person name="Frasz S.L."/>
            <person name="Seifert K.A."/>
            <person name="Miller J.D."/>
            <person name="Mondo S.J."/>
            <person name="Labutti K."/>
            <person name="Lipzen A."/>
            <person name="Dockter R."/>
            <person name="Kennedy M."/>
            <person name="Grigoriev I.V."/>
            <person name="Spatafora J.W."/>
        </authorList>
    </citation>
    <scope>NUCLEOTIDE SEQUENCE [LARGE SCALE GENOMIC DNA]</scope>
    <source>
        <strain evidence="2 3">CBS 120377</strain>
    </source>
</reference>
<proteinExistence type="predicted"/>
<dbReference type="KEGG" id="psco:LY89DRAFT_55851"/>
<dbReference type="EMBL" id="KQ947414">
    <property type="protein sequence ID" value="KUJ17546.1"/>
    <property type="molecule type" value="Genomic_DNA"/>
</dbReference>
<dbReference type="GeneID" id="28818145"/>
<dbReference type="InParanoid" id="A0A194XBK7"/>
<evidence type="ECO:0000313" key="3">
    <source>
        <dbReference type="Proteomes" id="UP000070700"/>
    </source>
</evidence>
<dbReference type="AlphaFoldDB" id="A0A194XBK7"/>
<accession>A0A194XBK7</accession>
<dbReference type="RefSeq" id="XP_018071901.1">
    <property type="nucleotide sequence ID" value="XM_018208419.1"/>
</dbReference>
<organism evidence="2 3">
    <name type="scientific">Mollisia scopiformis</name>
    <name type="common">Conifer needle endophyte fungus</name>
    <name type="synonym">Phialocephala scopiformis</name>
    <dbReference type="NCBI Taxonomy" id="149040"/>
    <lineage>
        <taxon>Eukaryota</taxon>
        <taxon>Fungi</taxon>
        <taxon>Dikarya</taxon>
        <taxon>Ascomycota</taxon>
        <taxon>Pezizomycotina</taxon>
        <taxon>Leotiomycetes</taxon>
        <taxon>Helotiales</taxon>
        <taxon>Mollisiaceae</taxon>
        <taxon>Mollisia</taxon>
    </lineage>
</organism>
<protein>
    <submittedName>
        <fullName evidence="2">Uncharacterized protein</fullName>
    </submittedName>
</protein>
<feature type="region of interest" description="Disordered" evidence="1">
    <location>
        <begin position="116"/>
        <end position="149"/>
    </location>
</feature>
<dbReference type="Proteomes" id="UP000070700">
    <property type="component" value="Unassembled WGS sequence"/>
</dbReference>
<sequence>MLCILGFLGRIWSRVYIIALHRKGYTKGMQGHNGMEASWQGVFNFQKREKNSSFRTPKRKGGRGYQNQPFVLYYSSSIAFLHDRHRPQNPHHQQLITNSSLLSIRKPYSSLATISNPLSFDQSHEPTRSAASPTIPERQPNRHQAGPAASLAIRRVVRAVVLHTEPLVQP</sequence>
<keyword evidence="3" id="KW-1185">Reference proteome</keyword>
<evidence type="ECO:0000256" key="1">
    <source>
        <dbReference type="SAM" id="MobiDB-lite"/>
    </source>
</evidence>
<evidence type="ECO:0000313" key="2">
    <source>
        <dbReference type="EMBL" id="KUJ17546.1"/>
    </source>
</evidence>
<gene>
    <name evidence="2" type="ORF">LY89DRAFT_55851</name>
</gene>